<evidence type="ECO:0000256" key="8">
    <source>
        <dbReference type="ARBA" id="ARBA00022848"/>
    </source>
</evidence>
<name>A0AAN7P7M7_9COLE</name>
<evidence type="ECO:0000256" key="5">
    <source>
        <dbReference type="ARBA" id="ARBA00022617"/>
    </source>
</evidence>
<sequence>MVLCQNIWFNIIALLALLVIGFVTYCKWVYKFWKCLGVPYLKPTIPFGNAKEVFFLKLSHSELAAKHYKKAKAMGYKHVGLFGFTRPEYMPIDLEIIKNILVKNFNYFCDRGFYVNEEDDPLSGNLFMLSGSKWKNIRAKLSPTFTSGKMKMMFSIVIECSQKLNEVMNVQHKQGPINIKNFLERFGTDVIGSCAFGLSCNSFDEPNSDFCKFSKRSFNPTKLESLKDLGLVYFPAINKFFNVKVFPKDVSDFFLSTVRNVVEYRKTNNLVRNDFLQILIDLMQSSHGLSIEEVAAQAFVFFVAGFETSSTVMMFCLLELSLNREIQKKLREEINSVIGRFGLTYESLNHMVYMRQVLDEVMRKYPPIAVLNRICTKDYKIPKTKLVLKKGTPVAISVLGIQNDPEYFPEPEKFDPERFAAENKEKLNQFCYMPFGEGPHMCIGLRFGFLQMKVALSILLKNYRFSLNEKTKLPLKMNAKSFILSPERSIWLNVEKI</sequence>
<dbReference type="AlphaFoldDB" id="A0AAN7P7M7"/>
<dbReference type="EMBL" id="JARPUR010000004">
    <property type="protein sequence ID" value="KAK4878619.1"/>
    <property type="molecule type" value="Genomic_DNA"/>
</dbReference>
<evidence type="ECO:0000256" key="3">
    <source>
        <dbReference type="ARBA" id="ARBA00004406"/>
    </source>
</evidence>
<evidence type="ECO:0000256" key="13">
    <source>
        <dbReference type="PIRSR" id="PIRSR602401-1"/>
    </source>
</evidence>
<dbReference type="GO" id="GO:0005789">
    <property type="term" value="C:endoplasmic reticulum membrane"/>
    <property type="evidence" value="ECO:0007669"/>
    <property type="project" value="UniProtKB-SubCell"/>
</dbReference>
<dbReference type="GO" id="GO:0005506">
    <property type="term" value="F:iron ion binding"/>
    <property type="evidence" value="ECO:0007669"/>
    <property type="project" value="InterPro"/>
</dbReference>
<dbReference type="PANTHER" id="PTHR24292">
    <property type="entry name" value="CYTOCHROME P450"/>
    <property type="match status" value="1"/>
</dbReference>
<keyword evidence="15" id="KW-1133">Transmembrane helix</keyword>
<dbReference type="InterPro" id="IPR017972">
    <property type="entry name" value="Cyt_P450_CS"/>
</dbReference>
<evidence type="ECO:0000256" key="14">
    <source>
        <dbReference type="RuleBase" id="RU000461"/>
    </source>
</evidence>
<comment type="caution">
    <text evidence="16">The sequence shown here is derived from an EMBL/GenBank/DDBJ whole genome shotgun (WGS) entry which is preliminary data.</text>
</comment>
<dbReference type="InterPro" id="IPR001128">
    <property type="entry name" value="Cyt_P450"/>
</dbReference>
<comment type="cofactor">
    <cofactor evidence="1 13">
        <name>heme</name>
        <dbReference type="ChEBI" id="CHEBI:30413"/>
    </cofactor>
</comment>
<reference evidence="17" key="1">
    <citation type="submission" date="2023-01" db="EMBL/GenBank/DDBJ databases">
        <title>Key to firefly adult light organ development and bioluminescence: homeobox transcription factors regulate luciferase expression and transportation to peroxisome.</title>
        <authorList>
            <person name="Fu X."/>
        </authorList>
    </citation>
    <scope>NUCLEOTIDE SEQUENCE [LARGE SCALE GENOMIC DNA]</scope>
</reference>
<accession>A0AAN7P7M7</accession>
<evidence type="ECO:0000256" key="7">
    <source>
        <dbReference type="ARBA" id="ARBA00022824"/>
    </source>
</evidence>
<comment type="subcellular location">
    <subcellularLocation>
        <location evidence="3">Endoplasmic reticulum membrane</location>
        <topology evidence="3">Peripheral membrane protein</topology>
    </subcellularLocation>
    <subcellularLocation>
        <location evidence="2">Microsome membrane</location>
        <topology evidence="2">Peripheral membrane protein</topology>
    </subcellularLocation>
</comment>
<organism evidence="16 17">
    <name type="scientific">Aquatica leii</name>
    <dbReference type="NCBI Taxonomy" id="1421715"/>
    <lineage>
        <taxon>Eukaryota</taxon>
        <taxon>Metazoa</taxon>
        <taxon>Ecdysozoa</taxon>
        <taxon>Arthropoda</taxon>
        <taxon>Hexapoda</taxon>
        <taxon>Insecta</taxon>
        <taxon>Pterygota</taxon>
        <taxon>Neoptera</taxon>
        <taxon>Endopterygota</taxon>
        <taxon>Coleoptera</taxon>
        <taxon>Polyphaga</taxon>
        <taxon>Elateriformia</taxon>
        <taxon>Elateroidea</taxon>
        <taxon>Lampyridae</taxon>
        <taxon>Luciolinae</taxon>
        <taxon>Aquatica</taxon>
    </lineage>
</organism>
<evidence type="ECO:0000256" key="15">
    <source>
        <dbReference type="SAM" id="Phobius"/>
    </source>
</evidence>
<keyword evidence="15" id="KW-0812">Transmembrane</keyword>
<keyword evidence="7" id="KW-0256">Endoplasmic reticulum</keyword>
<gene>
    <name evidence="16" type="ORF">RN001_011125</name>
</gene>
<keyword evidence="8" id="KW-0492">Microsome</keyword>
<dbReference type="Pfam" id="PF00067">
    <property type="entry name" value="p450"/>
    <property type="match status" value="1"/>
</dbReference>
<feature type="transmembrane region" description="Helical" evidence="15">
    <location>
        <begin position="7"/>
        <end position="30"/>
    </location>
</feature>
<evidence type="ECO:0000256" key="10">
    <source>
        <dbReference type="ARBA" id="ARBA00023004"/>
    </source>
</evidence>
<evidence type="ECO:0000256" key="2">
    <source>
        <dbReference type="ARBA" id="ARBA00004174"/>
    </source>
</evidence>
<keyword evidence="12 15" id="KW-0472">Membrane</keyword>
<keyword evidence="17" id="KW-1185">Reference proteome</keyword>
<evidence type="ECO:0008006" key="18">
    <source>
        <dbReference type="Google" id="ProtNLM"/>
    </source>
</evidence>
<dbReference type="SUPFAM" id="SSF48264">
    <property type="entry name" value="Cytochrome P450"/>
    <property type="match status" value="1"/>
</dbReference>
<dbReference type="PRINTS" id="PR00385">
    <property type="entry name" value="P450"/>
</dbReference>
<keyword evidence="5 13" id="KW-0349">Heme</keyword>
<protein>
    <recommendedName>
        <fullName evidence="18">Cytochrome P450</fullName>
    </recommendedName>
</protein>
<dbReference type="FunFam" id="1.10.630.10:FF:000042">
    <property type="entry name" value="Cytochrome P450"/>
    <property type="match status" value="1"/>
</dbReference>
<dbReference type="PRINTS" id="PR00463">
    <property type="entry name" value="EP450I"/>
</dbReference>
<feature type="binding site" description="axial binding residue" evidence="13">
    <location>
        <position position="442"/>
    </location>
    <ligand>
        <name>heme</name>
        <dbReference type="ChEBI" id="CHEBI:30413"/>
    </ligand>
    <ligandPart>
        <name>Fe</name>
        <dbReference type="ChEBI" id="CHEBI:18248"/>
    </ligandPart>
</feature>
<comment type="similarity">
    <text evidence="4 14">Belongs to the cytochrome P450 family.</text>
</comment>
<keyword evidence="9 14" id="KW-0560">Oxidoreductase</keyword>
<dbReference type="GO" id="GO:0020037">
    <property type="term" value="F:heme binding"/>
    <property type="evidence" value="ECO:0007669"/>
    <property type="project" value="InterPro"/>
</dbReference>
<dbReference type="GO" id="GO:0016705">
    <property type="term" value="F:oxidoreductase activity, acting on paired donors, with incorporation or reduction of molecular oxygen"/>
    <property type="evidence" value="ECO:0007669"/>
    <property type="project" value="InterPro"/>
</dbReference>
<keyword evidence="11 14" id="KW-0503">Monooxygenase</keyword>
<dbReference type="GO" id="GO:0004497">
    <property type="term" value="F:monooxygenase activity"/>
    <property type="evidence" value="ECO:0007669"/>
    <property type="project" value="UniProtKB-KW"/>
</dbReference>
<proteinExistence type="inferred from homology"/>
<dbReference type="InterPro" id="IPR036396">
    <property type="entry name" value="Cyt_P450_sf"/>
</dbReference>
<keyword evidence="6 13" id="KW-0479">Metal-binding</keyword>
<dbReference type="CDD" id="cd11056">
    <property type="entry name" value="CYP6-like"/>
    <property type="match status" value="1"/>
</dbReference>
<dbReference type="PROSITE" id="PS00086">
    <property type="entry name" value="CYTOCHROME_P450"/>
    <property type="match status" value="1"/>
</dbReference>
<evidence type="ECO:0000313" key="16">
    <source>
        <dbReference type="EMBL" id="KAK4878619.1"/>
    </source>
</evidence>
<dbReference type="PANTHER" id="PTHR24292:SF100">
    <property type="entry name" value="CYTOCHROME P450 6A16, ISOFORM B-RELATED"/>
    <property type="match status" value="1"/>
</dbReference>
<evidence type="ECO:0000256" key="11">
    <source>
        <dbReference type="ARBA" id="ARBA00023033"/>
    </source>
</evidence>
<keyword evidence="10 13" id="KW-0408">Iron</keyword>
<evidence type="ECO:0000256" key="1">
    <source>
        <dbReference type="ARBA" id="ARBA00001971"/>
    </source>
</evidence>
<dbReference type="Gene3D" id="1.10.630.10">
    <property type="entry name" value="Cytochrome P450"/>
    <property type="match status" value="1"/>
</dbReference>
<evidence type="ECO:0000256" key="6">
    <source>
        <dbReference type="ARBA" id="ARBA00022723"/>
    </source>
</evidence>
<evidence type="ECO:0000313" key="17">
    <source>
        <dbReference type="Proteomes" id="UP001353858"/>
    </source>
</evidence>
<dbReference type="InterPro" id="IPR050476">
    <property type="entry name" value="Insect_CytP450_Detox"/>
</dbReference>
<dbReference type="InterPro" id="IPR002401">
    <property type="entry name" value="Cyt_P450_E_grp-I"/>
</dbReference>
<evidence type="ECO:0000256" key="4">
    <source>
        <dbReference type="ARBA" id="ARBA00010617"/>
    </source>
</evidence>
<evidence type="ECO:0000256" key="9">
    <source>
        <dbReference type="ARBA" id="ARBA00023002"/>
    </source>
</evidence>
<evidence type="ECO:0000256" key="12">
    <source>
        <dbReference type="ARBA" id="ARBA00023136"/>
    </source>
</evidence>
<dbReference type="Proteomes" id="UP001353858">
    <property type="component" value="Unassembled WGS sequence"/>
</dbReference>